<protein>
    <recommendedName>
        <fullName evidence="4">Type VI secretion protein</fullName>
    </recommendedName>
</protein>
<sequence>MPQMPAARLTDMHACPMSNGPVPHVGGPVLPTCSINVLTGSLPQARITDKAMCVGPPDILVKGSPVVLVNNLMAVRILVDTTSHGGFVVMGCFTVLIGDGTSGGPAFDPAAAQAQAAQLSKDAEKAQAKQKEIDEAKKKEAGG</sequence>
<dbReference type="Proteomes" id="UP000321638">
    <property type="component" value="Unassembled WGS sequence"/>
</dbReference>
<evidence type="ECO:0008006" key="4">
    <source>
        <dbReference type="Google" id="ProtNLM"/>
    </source>
</evidence>
<evidence type="ECO:0000313" key="3">
    <source>
        <dbReference type="Proteomes" id="UP000321638"/>
    </source>
</evidence>
<dbReference type="OrthoDB" id="197187at2"/>
<reference evidence="2 3" key="1">
    <citation type="submission" date="2019-06" db="EMBL/GenBank/DDBJ databases">
        <title>New taxonomy in bacterial strain CC-CFT640, isolated from vineyard.</title>
        <authorList>
            <person name="Lin S.-Y."/>
            <person name="Tsai C.-F."/>
            <person name="Young C.-C."/>
        </authorList>
    </citation>
    <scope>NUCLEOTIDE SEQUENCE [LARGE SCALE GENOMIC DNA]</scope>
    <source>
        <strain evidence="2 3">CC-CFT640</strain>
    </source>
</reference>
<organism evidence="2 3">
    <name type="scientific">Vineibacter terrae</name>
    <dbReference type="NCBI Taxonomy" id="2586908"/>
    <lineage>
        <taxon>Bacteria</taxon>
        <taxon>Pseudomonadati</taxon>
        <taxon>Pseudomonadota</taxon>
        <taxon>Alphaproteobacteria</taxon>
        <taxon>Hyphomicrobiales</taxon>
        <taxon>Vineibacter</taxon>
    </lineage>
</organism>
<dbReference type="Gene3D" id="2.60.200.60">
    <property type="match status" value="2"/>
</dbReference>
<accession>A0A5C8P6Z8</accession>
<keyword evidence="3" id="KW-1185">Reference proteome</keyword>
<dbReference type="CDD" id="cd14738">
    <property type="entry name" value="PAAR_2"/>
    <property type="match status" value="1"/>
</dbReference>
<evidence type="ECO:0000313" key="2">
    <source>
        <dbReference type="EMBL" id="TXL69402.1"/>
    </source>
</evidence>
<feature type="compositionally biased region" description="Basic and acidic residues" evidence="1">
    <location>
        <begin position="121"/>
        <end position="143"/>
    </location>
</feature>
<dbReference type="InterPro" id="IPR008727">
    <property type="entry name" value="PAAR_motif"/>
</dbReference>
<dbReference type="AlphaFoldDB" id="A0A5C8P6Z8"/>
<evidence type="ECO:0000256" key="1">
    <source>
        <dbReference type="SAM" id="MobiDB-lite"/>
    </source>
</evidence>
<name>A0A5C8P6Z8_9HYPH</name>
<proteinExistence type="predicted"/>
<comment type="caution">
    <text evidence="2">The sequence shown here is derived from an EMBL/GenBank/DDBJ whole genome shotgun (WGS) entry which is preliminary data.</text>
</comment>
<feature type="region of interest" description="Disordered" evidence="1">
    <location>
        <begin position="118"/>
        <end position="143"/>
    </location>
</feature>
<dbReference type="Pfam" id="PF05488">
    <property type="entry name" value="PAAR_motif"/>
    <property type="match status" value="1"/>
</dbReference>
<dbReference type="EMBL" id="VDUZ01000084">
    <property type="protein sequence ID" value="TXL69402.1"/>
    <property type="molecule type" value="Genomic_DNA"/>
</dbReference>
<gene>
    <name evidence="2" type="ORF">FHP25_39105</name>
</gene>